<proteinExistence type="predicted"/>
<dbReference type="Proteomes" id="UP000790347">
    <property type="component" value="Unassembled WGS sequence"/>
</dbReference>
<comment type="caution">
    <text evidence="1">The sequence shown here is derived from an EMBL/GenBank/DDBJ whole genome shotgun (WGS) entry which is preliminary data.</text>
</comment>
<evidence type="ECO:0000313" key="1">
    <source>
        <dbReference type="EMBL" id="KAH9527153.1"/>
    </source>
</evidence>
<dbReference type="EMBL" id="ASGP02000001">
    <property type="protein sequence ID" value="KAH9527153.1"/>
    <property type="molecule type" value="Genomic_DNA"/>
</dbReference>
<name>A0A922L9E5_DERFA</name>
<accession>A0A922L9E5</accession>
<reference evidence="1" key="2">
    <citation type="journal article" date="2022" name="Res Sq">
        <title>Comparative Genomics Reveals Insights into the Divergent Evolution of Astigmatic Mites and Household Pest Adaptations.</title>
        <authorList>
            <person name="Xiong Q."/>
            <person name="Wan A.T.-Y."/>
            <person name="Liu X.-Y."/>
            <person name="Fung C.S.-H."/>
            <person name="Xiao X."/>
            <person name="Malainual N."/>
            <person name="Hou J."/>
            <person name="Wang L."/>
            <person name="Wang M."/>
            <person name="Yang K."/>
            <person name="Cui Y."/>
            <person name="Leung E."/>
            <person name="Nong W."/>
            <person name="Shin S.-K."/>
            <person name="Au S."/>
            <person name="Jeong K.Y."/>
            <person name="Chew F.T."/>
            <person name="Hui J."/>
            <person name="Leung T.F."/>
            <person name="Tungtrongchitr A."/>
            <person name="Zhong N."/>
            <person name="Liu Z."/>
            <person name="Tsui S."/>
        </authorList>
    </citation>
    <scope>NUCLEOTIDE SEQUENCE</scope>
    <source>
        <strain evidence="1">Derf</strain>
        <tissue evidence="1">Whole organism</tissue>
    </source>
</reference>
<reference evidence="1" key="1">
    <citation type="submission" date="2013-05" db="EMBL/GenBank/DDBJ databases">
        <authorList>
            <person name="Yim A.K.Y."/>
            <person name="Chan T.F."/>
            <person name="Ji K.M."/>
            <person name="Liu X.Y."/>
            <person name="Zhou J.W."/>
            <person name="Li R.Q."/>
            <person name="Yang K.Y."/>
            <person name="Li J."/>
            <person name="Li M."/>
            <person name="Law P.T.W."/>
            <person name="Wu Y.L."/>
            <person name="Cai Z.L."/>
            <person name="Qin H."/>
            <person name="Bao Y."/>
            <person name="Leung R.K.K."/>
            <person name="Ng P.K.S."/>
            <person name="Zou J."/>
            <person name="Zhong X.J."/>
            <person name="Ran P.X."/>
            <person name="Zhong N.S."/>
            <person name="Liu Z.G."/>
            <person name="Tsui S.K.W."/>
        </authorList>
    </citation>
    <scope>NUCLEOTIDE SEQUENCE</scope>
    <source>
        <strain evidence="1">Derf</strain>
        <tissue evidence="1">Whole organism</tissue>
    </source>
</reference>
<organism evidence="1 2">
    <name type="scientific">Dermatophagoides farinae</name>
    <name type="common">American house dust mite</name>
    <dbReference type="NCBI Taxonomy" id="6954"/>
    <lineage>
        <taxon>Eukaryota</taxon>
        <taxon>Metazoa</taxon>
        <taxon>Ecdysozoa</taxon>
        <taxon>Arthropoda</taxon>
        <taxon>Chelicerata</taxon>
        <taxon>Arachnida</taxon>
        <taxon>Acari</taxon>
        <taxon>Acariformes</taxon>
        <taxon>Sarcoptiformes</taxon>
        <taxon>Astigmata</taxon>
        <taxon>Psoroptidia</taxon>
        <taxon>Analgoidea</taxon>
        <taxon>Pyroglyphidae</taxon>
        <taxon>Dermatophagoidinae</taxon>
        <taxon>Dermatophagoides</taxon>
    </lineage>
</organism>
<sequence length="82" mass="9128">MPFDCGRGKFLKLIEYIAMYRTITTNPGFSSVVNDTPNNSKTITIEFGCPINCQSIDVVFCHLLSELTTCPETMQLSVDCRG</sequence>
<keyword evidence="2" id="KW-1185">Reference proteome</keyword>
<gene>
    <name evidence="1" type="ORF">DERF_001193</name>
</gene>
<evidence type="ECO:0000313" key="2">
    <source>
        <dbReference type="Proteomes" id="UP000790347"/>
    </source>
</evidence>
<dbReference type="AlphaFoldDB" id="A0A922L9E5"/>
<protein>
    <submittedName>
        <fullName evidence="1">Uncharacterized protein</fullName>
    </submittedName>
</protein>